<protein>
    <recommendedName>
        <fullName evidence="1">SEFIR domain-containing protein</fullName>
    </recommendedName>
</protein>
<dbReference type="Pfam" id="PF13191">
    <property type="entry name" value="AAA_16"/>
    <property type="match status" value="1"/>
</dbReference>
<evidence type="ECO:0000259" key="1">
    <source>
        <dbReference type="PROSITE" id="PS51534"/>
    </source>
</evidence>
<dbReference type="Gene3D" id="3.40.50.11530">
    <property type="match status" value="1"/>
</dbReference>
<dbReference type="PROSITE" id="PS51534">
    <property type="entry name" value="SEFIR"/>
    <property type="match status" value="1"/>
</dbReference>
<dbReference type="Pfam" id="PF13676">
    <property type="entry name" value="TIR_2"/>
    <property type="match status" value="1"/>
</dbReference>
<proteinExistence type="predicted"/>
<dbReference type="AlphaFoldDB" id="A0A7W7WV82"/>
<gene>
    <name evidence="2" type="ORF">F4559_001622</name>
</gene>
<dbReference type="SUPFAM" id="SSF48452">
    <property type="entry name" value="TPR-like"/>
    <property type="match status" value="2"/>
</dbReference>
<dbReference type="Pfam" id="PF13424">
    <property type="entry name" value="TPR_12"/>
    <property type="match status" value="1"/>
</dbReference>
<organism evidence="2 3">
    <name type="scientific">Saccharothrix violaceirubra</name>
    <dbReference type="NCBI Taxonomy" id="413306"/>
    <lineage>
        <taxon>Bacteria</taxon>
        <taxon>Bacillati</taxon>
        <taxon>Actinomycetota</taxon>
        <taxon>Actinomycetes</taxon>
        <taxon>Pseudonocardiales</taxon>
        <taxon>Pseudonocardiaceae</taxon>
        <taxon>Saccharothrix</taxon>
    </lineage>
</organism>
<dbReference type="Gene3D" id="1.25.40.10">
    <property type="entry name" value="Tetratricopeptide repeat domain"/>
    <property type="match status" value="2"/>
</dbReference>
<dbReference type="InterPro" id="IPR041664">
    <property type="entry name" value="AAA_16"/>
</dbReference>
<evidence type="ECO:0000313" key="3">
    <source>
        <dbReference type="Proteomes" id="UP000542674"/>
    </source>
</evidence>
<dbReference type="InterPro" id="IPR027417">
    <property type="entry name" value="P-loop_NTPase"/>
</dbReference>
<dbReference type="GO" id="GO:0007165">
    <property type="term" value="P:signal transduction"/>
    <property type="evidence" value="ECO:0007669"/>
    <property type="project" value="InterPro"/>
</dbReference>
<dbReference type="InterPro" id="IPR000157">
    <property type="entry name" value="TIR_dom"/>
</dbReference>
<dbReference type="InterPro" id="IPR053137">
    <property type="entry name" value="NLR-like"/>
</dbReference>
<name>A0A7W7WV82_9PSEU</name>
<dbReference type="PRINTS" id="PR00364">
    <property type="entry name" value="DISEASERSIST"/>
</dbReference>
<dbReference type="PANTHER" id="PTHR46082">
    <property type="entry name" value="ATP/GTP-BINDING PROTEIN-RELATED"/>
    <property type="match status" value="1"/>
</dbReference>
<keyword evidence="3" id="KW-1185">Reference proteome</keyword>
<dbReference type="PANTHER" id="PTHR46082:SF6">
    <property type="entry name" value="AAA+ ATPASE DOMAIN-CONTAINING PROTEIN-RELATED"/>
    <property type="match status" value="1"/>
</dbReference>
<dbReference type="InterPro" id="IPR011990">
    <property type="entry name" value="TPR-like_helical_dom_sf"/>
</dbReference>
<sequence>MAVRVFLSYAHESDEHASIVRELWLLLRSCGVDAVWDGVAAQSRRDWALWMGDQVRAADFVLVIASAAYRERAEGRVVEGRGVQWEARLIRDAFYADQVRGIERFVPVVVPGQTVAGVPDFLAPASSTVYEVPSLTLPGVESLLRFLLDQPAEIEPPLGPVPEFGRPSVERLPAGSEVFVGRVDELARLEAAVASSGRAVVVAVHGLGGVGKSTLAARFARLHADRFSPTWWITADSPTALDAGLADLAAEVVPGELPSEQRADAAVRWLTGHDGWLLVLDNLTAPADAARLLARVRTGTIVITSRRGSGWRGLAESVALAVLSPAEALDLLERCVRVEWPDADLTGGAELCAELGFLPLAVEQAGAYLAQARITPTAYLDLLARFPARMFTATAEGGEAERTVARVWKVTLDRLADTPLAGDLLRIMAWFAPEAIPRHLFDVNPDHVAVVEALGRLAAHSMITLDRDTIAVHRLVQAVSRTSDPADPHRDADDISEALEVATDLLAHVLSGLDHENPEDRPVYRVLLPHARALLDRVEVDGLAACRVLDRIGRYLAGAGDTAGALAYHARAVRGMSVLVGEEHPETLVARCGLAVARMAAGDHGGAIESLRVLDADAARLLGPSHPDVLVVRHELALAYGLAGDHDQAIALSRAVLDDVVRIFGADHPRTLACRNNLAAMYQYVGDHDRAISVLETIVAEAGRSSGVDGHLTLTGRANLATALLKRDPHRAIPILEQVLEEVDRRYGSDNPNTLVCRNNLAGAYLEVDDLDRAISLFESVLVDRRRVLGDGHPDTRETEMILTLARRVRESGGPAGSGAPR</sequence>
<dbReference type="InterPro" id="IPR013568">
    <property type="entry name" value="SEFIR_dom"/>
</dbReference>
<comment type="caution">
    <text evidence="2">The sequence shown here is derived from an EMBL/GenBank/DDBJ whole genome shotgun (WGS) entry which is preliminary data.</text>
</comment>
<feature type="domain" description="SEFIR" evidence="1">
    <location>
        <begin position="2"/>
        <end position="142"/>
    </location>
</feature>
<dbReference type="Proteomes" id="UP000542674">
    <property type="component" value="Unassembled WGS sequence"/>
</dbReference>
<reference evidence="2 3" key="1">
    <citation type="submission" date="2020-08" db="EMBL/GenBank/DDBJ databases">
        <title>Sequencing the genomes of 1000 actinobacteria strains.</title>
        <authorList>
            <person name="Klenk H.-P."/>
        </authorList>
    </citation>
    <scope>NUCLEOTIDE SEQUENCE [LARGE SCALE GENOMIC DNA]</scope>
    <source>
        <strain evidence="2 3">DSM 45084</strain>
    </source>
</reference>
<evidence type="ECO:0000313" key="2">
    <source>
        <dbReference type="EMBL" id="MBB4964263.1"/>
    </source>
</evidence>
<dbReference type="SUPFAM" id="SSF52540">
    <property type="entry name" value="P-loop containing nucleoside triphosphate hydrolases"/>
    <property type="match status" value="1"/>
</dbReference>
<dbReference type="Pfam" id="PF13374">
    <property type="entry name" value="TPR_10"/>
    <property type="match status" value="2"/>
</dbReference>
<dbReference type="RefSeq" id="WP_184667157.1">
    <property type="nucleotide sequence ID" value="NZ_BAABAI010000027.1"/>
</dbReference>
<accession>A0A7W7WV82</accession>
<dbReference type="EMBL" id="JACHJS010000001">
    <property type="protein sequence ID" value="MBB4964263.1"/>
    <property type="molecule type" value="Genomic_DNA"/>
</dbReference>
<dbReference type="Gene3D" id="3.40.50.300">
    <property type="entry name" value="P-loop containing nucleotide triphosphate hydrolases"/>
    <property type="match status" value="1"/>
</dbReference>